<dbReference type="EMBL" id="JAANXD010000089">
    <property type="protein sequence ID" value="MBS1259324.1"/>
    <property type="molecule type" value="Genomic_DNA"/>
</dbReference>
<evidence type="ECO:0000313" key="2">
    <source>
        <dbReference type="Proteomes" id="UP000722750"/>
    </source>
</evidence>
<proteinExistence type="predicted"/>
<organism evidence="1 2">
    <name type="scientific">Candidatus Scalindua arabica</name>
    <dbReference type="NCBI Taxonomy" id="1127984"/>
    <lineage>
        <taxon>Bacteria</taxon>
        <taxon>Pseudomonadati</taxon>
        <taxon>Planctomycetota</taxon>
        <taxon>Candidatus Brocadiia</taxon>
        <taxon>Candidatus Brocadiales</taxon>
        <taxon>Candidatus Scalinduaceae</taxon>
        <taxon>Candidatus Scalindua</taxon>
    </lineage>
</organism>
<dbReference type="AlphaFoldDB" id="A0A941W4E6"/>
<accession>A0A941W4E6</accession>
<protein>
    <submittedName>
        <fullName evidence="1">Uncharacterized protein</fullName>
    </submittedName>
</protein>
<gene>
    <name evidence="1" type="ORF">MAG551_02394</name>
</gene>
<comment type="caution">
    <text evidence="1">The sequence shown here is derived from an EMBL/GenBank/DDBJ whole genome shotgun (WGS) entry which is preliminary data.</text>
</comment>
<sequence length="147" mass="17458">MDCLTCSCRYLYFRCSHDSLKQQYKDDNIQNNSNSVECVISHLSEKIYQVKKFESFPGAYYTTTLSTIYWRLHQFTCSRYKERNGKSPLLLAQSQQDVHGHWIDVVLNIKNQSECIKITDYLRRPIYISKEGFVDLKDRNLIDYGKY</sequence>
<reference evidence="1" key="1">
    <citation type="journal article" date="2021" name="ISME J.">
        <title>Fine-scale metabolic discontinuity in a stratified prokaryote microbiome of a Red Sea deep halocline.</title>
        <authorList>
            <person name="Michoud G."/>
            <person name="Ngugi D.K."/>
            <person name="Barozzi A."/>
            <person name="Merlino G."/>
            <person name="Calleja M.L."/>
            <person name="Delgado-Huertas A."/>
            <person name="Moran X.A.G."/>
            <person name="Daffonchio D."/>
        </authorList>
    </citation>
    <scope>NUCLEOTIDE SEQUENCE</scope>
    <source>
        <strain evidence="1">SuakinDeep_MAG55_1</strain>
    </source>
</reference>
<evidence type="ECO:0000313" key="1">
    <source>
        <dbReference type="EMBL" id="MBS1259324.1"/>
    </source>
</evidence>
<name>A0A941W4E6_9BACT</name>
<dbReference type="Proteomes" id="UP000722750">
    <property type="component" value="Unassembled WGS sequence"/>
</dbReference>